<evidence type="ECO:0000256" key="4">
    <source>
        <dbReference type="ARBA" id="ARBA00022801"/>
    </source>
</evidence>
<evidence type="ECO:0000256" key="1">
    <source>
        <dbReference type="ARBA" id="ARBA00004141"/>
    </source>
</evidence>
<dbReference type="OrthoDB" id="418595at2759"/>
<evidence type="ECO:0000256" key="6">
    <source>
        <dbReference type="ARBA" id="ARBA00023136"/>
    </source>
</evidence>
<protein>
    <recommendedName>
        <fullName evidence="8">Peptidase S54 rhomboid domain-containing protein</fullName>
    </recommendedName>
</protein>
<gene>
    <name evidence="9" type="ORF">HYALB_00012692</name>
</gene>
<dbReference type="InterPro" id="IPR050925">
    <property type="entry name" value="Rhomboid_protease_S54"/>
</dbReference>
<dbReference type="Pfam" id="PF01694">
    <property type="entry name" value="Rhomboid"/>
    <property type="match status" value="1"/>
</dbReference>
<dbReference type="Gene3D" id="1.20.1540.10">
    <property type="entry name" value="Rhomboid-like"/>
    <property type="match status" value="1"/>
</dbReference>
<feature type="transmembrane region" description="Helical" evidence="7">
    <location>
        <begin position="309"/>
        <end position="328"/>
    </location>
</feature>
<evidence type="ECO:0000313" key="9">
    <source>
        <dbReference type="EMBL" id="CAG8980330.1"/>
    </source>
</evidence>
<evidence type="ECO:0000313" key="10">
    <source>
        <dbReference type="Proteomes" id="UP000701801"/>
    </source>
</evidence>
<evidence type="ECO:0000256" key="7">
    <source>
        <dbReference type="SAM" id="Phobius"/>
    </source>
</evidence>
<feature type="domain" description="Peptidase S54 rhomboid" evidence="8">
    <location>
        <begin position="165"/>
        <end position="322"/>
    </location>
</feature>
<keyword evidence="4" id="KW-0378">Hydrolase</keyword>
<keyword evidence="5 7" id="KW-1133">Transmembrane helix</keyword>
<organism evidence="9 10">
    <name type="scientific">Hymenoscyphus albidus</name>
    <dbReference type="NCBI Taxonomy" id="595503"/>
    <lineage>
        <taxon>Eukaryota</taxon>
        <taxon>Fungi</taxon>
        <taxon>Dikarya</taxon>
        <taxon>Ascomycota</taxon>
        <taxon>Pezizomycotina</taxon>
        <taxon>Leotiomycetes</taxon>
        <taxon>Helotiales</taxon>
        <taxon>Helotiaceae</taxon>
        <taxon>Hymenoscyphus</taxon>
    </lineage>
</organism>
<dbReference type="PANTHER" id="PTHR43731">
    <property type="entry name" value="RHOMBOID PROTEASE"/>
    <property type="match status" value="1"/>
</dbReference>
<comment type="caution">
    <text evidence="9">The sequence shown here is derived from an EMBL/GenBank/DDBJ whole genome shotgun (WGS) entry which is preliminary data.</text>
</comment>
<dbReference type="InterPro" id="IPR035952">
    <property type="entry name" value="Rhomboid-like_sf"/>
</dbReference>
<feature type="transmembrane region" description="Helical" evidence="7">
    <location>
        <begin position="251"/>
        <end position="272"/>
    </location>
</feature>
<feature type="transmembrane region" description="Helical" evidence="7">
    <location>
        <begin position="203"/>
        <end position="224"/>
    </location>
</feature>
<dbReference type="GO" id="GO:0016020">
    <property type="term" value="C:membrane"/>
    <property type="evidence" value="ECO:0007669"/>
    <property type="project" value="UniProtKB-SubCell"/>
</dbReference>
<dbReference type="InterPro" id="IPR022764">
    <property type="entry name" value="Peptidase_S54_rhomboid_dom"/>
</dbReference>
<reference evidence="9" key="1">
    <citation type="submission" date="2021-07" db="EMBL/GenBank/DDBJ databases">
        <authorList>
            <person name="Durling M."/>
        </authorList>
    </citation>
    <scope>NUCLEOTIDE SEQUENCE</scope>
</reference>
<feature type="transmembrane region" description="Helical" evidence="7">
    <location>
        <begin position="167"/>
        <end position="183"/>
    </location>
</feature>
<comment type="subcellular location">
    <subcellularLocation>
        <location evidence="1">Membrane</location>
        <topology evidence="1">Multi-pass membrane protein</topology>
    </subcellularLocation>
</comment>
<accession>A0A9N9LS70</accession>
<sequence length="335" mass="37118">MHFVEATSISERPRSLAPMASYNRSIAKLFARRPTINNNEKSVLFNLGTKYESSDIVNYRARNQQGSIFRHQIRRSSTSPLPYQRSSARYGSIATMVLLGGCAGLWWLQEKEAERKAKSESRGISNFFHRGDSTPAKKSQTAQIVEFLQDRDKNFICSRENVDEGRWWVLITATFAHGSWWHLGFNMLGLYSLGPHVIRTAGYLGFGIIWTVAGISGGALRVYWPEIRKQLPHNVAYEIGNFLKLDRDSQIMVRSLGASGALCGLFGFMAAIHPAFFLQGALMQVGIDVYCLATDAFSNIGTVRIGHEAHLAGTATGAVLGLGAVLLTRGKIKLM</sequence>
<keyword evidence="6 7" id="KW-0472">Membrane</keyword>
<proteinExistence type="inferred from homology"/>
<dbReference type="PANTHER" id="PTHR43731:SF14">
    <property type="entry name" value="PRESENILIN-ASSOCIATED RHOMBOID-LIKE PROTEIN, MITOCHONDRIAL"/>
    <property type="match status" value="1"/>
</dbReference>
<comment type="similarity">
    <text evidence="2">Belongs to the peptidase S54 family.</text>
</comment>
<feature type="transmembrane region" description="Helical" evidence="7">
    <location>
        <begin position="90"/>
        <end position="108"/>
    </location>
</feature>
<dbReference type="EMBL" id="CAJVRM010000378">
    <property type="protein sequence ID" value="CAG8980330.1"/>
    <property type="molecule type" value="Genomic_DNA"/>
</dbReference>
<evidence type="ECO:0000256" key="5">
    <source>
        <dbReference type="ARBA" id="ARBA00022989"/>
    </source>
</evidence>
<dbReference type="AlphaFoldDB" id="A0A9N9LS70"/>
<dbReference type="Proteomes" id="UP000701801">
    <property type="component" value="Unassembled WGS sequence"/>
</dbReference>
<dbReference type="SUPFAM" id="SSF144091">
    <property type="entry name" value="Rhomboid-like"/>
    <property type="match status" value="1"/>
</dbReference>
<keyword evidence="3 7" id="KW-0812">Transmembrane</keyword>
<evidence type="ECO:0000259" key="8">
    <source>
        <dbReference type="Pfam" id="PF01694"/>
    </source>
</evidence>
<name>A0A9N9LS70_9HELO</name>
<evidence type="ECO:0000256" key="2">
    <source>
        <dbReference type="ARBA" id="ARBA00009045"/>
    </source>
</evidence>
<keyword evidence="10" id="KW-1185">Reference proteome</keyword>
<dbReference type="GO" id="GO:0004252">
    <property type="term" value="F:serine-type endopeptidase activity"/>
    <property type="evidence" value="ECO:0007669"/>
    <property type="project" value="InterPro"/>
</dbReference>
<evidence type="ECO:0000256" key="3">
    <source>
        <dbReference type="ARBA" id="ARBA00022692"/>
    </source>
</evidence>